<accession>A0A4V1AL35</accession>
<reference evidence="2 3" key="1">
    <citation type="submission" date="2019-03" db="EMBL/GenBank/DDBJ databases">
        <authorList>
            <person name="Kim H."/>
            <person name="Yu S.-M."/>
        </authorList>
    </citation>
    <scope>NUCLEOTIDE SEQUENCE [LARGE SCALE GENOMIC DNA]</scope>
    <source>
        <strain evidence="2 3">NBC122</strain>
    </source>
</reference>
<dbReference type="EMBL" id="CP037954">
    <property type="protein sequence ID" value="QBO58384.1"/>
    <property type="molecule type" value="Genomic_DNA"/>
</dbReference>
<keyword evidence="3" id="KW-1185">Reference proteome</keyword>
<feature type="region of interest" description="Disordered" evidence="1">
    <location>
        <begin position="1"/>
        <end position="37"/>
    </location>
</feature>
<evidence type="ECO:0000256" key="1">
    <source>
        <dbReference type="SAM" id="MobiDB-lite"/>
    </source>
</evidence>
<dbReference type="AlphaFoldDB" id="A0A4V1AL35"/>
<proteinExistence type="predicted"/>
<protein>
    <submittedName>
        <fullName evidence="2">Uncharacterized protein</fullName>
    </submittedName>
</protein>
<sequence>MMSHQEKIFSNGDSNPDDGWKGAITATSKEGSDKPNGFKWGTVSLQWGMGDCRYRDHHGCTCKRDSNAGVLWEEGGLDAGEMWIEWINK</sequence>
<evidence type="ECO:0000313" key="2">
    <source>
        <dbReference type="EMBL" id="QBO58384.1"/>
    </source>
</evidence>
<evidence type="ECO:0000313" key="3">
    <source>
        <dbReference type="Proteomes" id="UP000294419"/>
    </source>
</evidence>
<dbReference type="Proteomes" id="UP000294419">
    <property type="component" value="Chromosome"/>
</dbReference>
<dbReference type="KEGG" id="csal:NBC122_01569"/>
<organism evidence="2 3">
    <name type="scientific">Chryseobacterium salivictor</name>
    <dbReference type="NCBI Taxonomy" id="2547600"/>
    <lineage>
        <taxon>Bacteria</taxon>
        <taxon>Pseudomonadati</taxon>
        <taxon>Bacteroidota</taxon>
        <taxon>Flavobacteriia</taxon>
        <taxon>Flavobacteriales</taxon>
        <taxon>Weeksellaceae</taxon>
        <taxon>Chryseobacterium group</taxon>
        <taxon>Chryseobacterium</taxon>
    </lineage>
</organism>
<name>A0A4V1AL35_9FLAO</name>
<gene>
    <name evidence="2" type="ORF">NBC122_01569</name>
</gene>